<dbReference type="Proteomes" id="UP000266723">
    <property type="component" value="Unassembled WGS sequence"/>
</dbReference>
<feature type="compositionally biased region" description="Polar residues" evidence="1">
    <location>
        <begin position="16"/>
        <end position="47"/>
    </location>
</feature>
<evidence type="ECO:0000256" key="1">
    <source>
        <dbReference type="SAM" id="MobiDB-lite"/>
    </source>
</evidence>
<sequence>MAGGRQRLRNLAPRNSYGSSFLGQPDPSASTSGTSSGQENVPESQVPTAPYVPPHAYDPAAYYPQFNDPAPFYPQICNNVEARIQEVQTQLSQQNPEGAPVQLSTIEHDKIFEQIVPKKRGRMVGIGTVNDVPRARAEHAARMEEDSSLRRDLTAANRVIADHRDKFTVMANMFDLMIESNPNLNMALASGWKTLHPTFIPDPTPEEQVDLERRANEHSSDFFDEINLNS</sequence>
<gene>
    <name evidence="2" type="ORF">DY000_02059328</name>
</gene>
<name>A0ABQ7B2H0_BRACR</name>
<comment type="caution">
    <text evidence="2">The sequence shown here is derived from an EMBL/GenBank/DDBJ whole genome shotgun (WGS) entry which is preliminary data.</text>
</comment>
<proteinExistence type="predicted"/>
<evidence type="ECO:0000313" key="2">
    <source>
        <dbReference type="EMBL" id="KAF3520483.1"/>
    </source>
</evidence>
<reference evidence="2 3" key="1">
    <citation type="journal article" date="2020" name="BMC Genomics">
        <title>Intraspecific diversification of the crop wild relative Brassica cretica Lam. using demographic model selection.</title>
        <authorList>
            <person name="Kioukis A."/>
            <person name="Michalopoulou V.A."/>
            <person name="Briers L."/>
            <person name="Pirintsos S."/>
            <person name="Studholme D.J."/>
            <person name="Pavlidis P."/>
            <person name="Sarris P.F."/>
        </authorList>
    </citation>
    <scope>NUCLEOTIDE SEQUENCE [LARGE SCALE GENOMIC DNA]</scope>
    <source>
        <strain evidence="3">cv. PFS-1207/04</strain>
    </source>
</reference>
<protein>
    <submittedName>
        <fullName evidence="2">Uncharacterized protein</fullName>
    </submittedName>
</protein>
<evidence type="ECO:0000313" key="3">
    <source>
        <dbReference type="Proteomes" id="UP000266723"/>
    </source>
</evidence>
<organism evidence="2 3">
    <name type="scientific">Brassica cretica</name>
    <name type="common">Mustard</name>
    <dbReference type="NCBI Taxonomy" id="69181"/>
    <lineage>
        <taxon>Eukaryota</taxon>
        <taxon>Viridiplantae</taxon>
        <taxon>Streptophyta</taxon>
        <taxon>Embryophyta</taxon>
        <taxon>Tracheophyta</taxon>
        <taxon>Spermatophyta</taxon>
        <taxon>Magnoliopsida</taxon>
        <taxon>eudicotyledons</taxon>
        <taxon>Gunneridae</taxon>
        <taxon>Pentapetalae</taxon>
        <taxon>rosids</taxon>
        <taxon>malvids</taxon>
        <taxon>Brassicales</taxon>
        <taxon>Brassicaceae</taxon>
        <taxon>Brassiceae</taxon>
        <taxon>Brassica</taxon>
    </lineage>
</organism>
<feature type="region of interest" description="Disordered" evidence="1">
    <location>
        <begin position="1"/>
        <end position="53"/>
    </location>
</feature>
<accession>A0ABQ7B2H0</accession>
<dbReference type="EMBL" id="QGKV02001556">
    <property type="protein sequence ID" value="KAF3520483.1"/>
    <property type="molecule type" value="Genomic_DNA"/>
</dbReference>
<keyword evidence="3" id="KW-1185">Reference proteome</keyword>